<evidence type="ECO:0000256" key="6">
    <source>
        <dbReference type="ARBA" id="ARBA00022917"/>
    </source>
</evidence>
<dbReference type="SUPFAM" id="SSF52374">
    <property type="entry name" value="Nucleotidylyl transferase"/>
    <property type="match status" value="1"/>
</dbReference>
<gene>
    <name evidence="13" type="ORF">A3A10_03160</name>
</gene>
<dbReference type="Gene3D" id="3.40.50.620">
    <property type="entry name" value="HUPs"/>
    <property type="match status" value="1"/>
</dbReference>
<evidence type="ECO:0000256" key="5">
    <source>
        <dbReference type="ARBA" id="ARBA00022884"/>
    </source>
</evidence>
<dbReference type="InterPro" id="IPR036986">
    <property type="entry name" value="S4_RNA-bd_sf"/>
</dbReference>
<evidence type="ECO:0000256" key="2">
    <source>
        <dbReference type="ARBA" id="ARBA00022598"/>
    </source>
</evidence>
<dbReference type="Proteomes" id="UP000178116">
    <property type="component" value="Unassembled WGS sequence"/>
</dbReference>
<accession>A0A1G2LY19</accession>
<comment type="similarity">
    <text evidence="11">Belongs to the class-I aminoacyl-tRNA synthetase family.</text>
</comment>
<dbReference type="Gene3D" id="1.10.240.10">
    <property type="entry name" value="Tyrosyl-Transfer RNA Synthetase"/>
    <property type="match status" value="1"/>
</dbReference>
<evidence type="ECO:0000259" key="12">
    <source>
        <dbReference type="Pfam" id="PF22421"/>
    </source>
</evidence>
<keyword evidence="3 11" id="KW-0547">Nucleotide-binding</keyword>
<dbReference type="InterPro" id="IPR002307">
    <property type="entry name" value="Tyr-tRNA-ligase"/>
</dbReference>
<evidence type="ECO:0000256" key="9">
    <source>
        <dbReference type="NCBIfam" id="TIGR00234"/>
    </source>
</evidence>
<evidence type="ECO:0000256" key="7">
    <source>
        <dbReference type="ARBA" id="ARBA00023146"/>
    </source>
</evidence>
<evidence type="ECO:0000256" key="1">
    <source>
        <dbReference type="ARBA" id="ARBA00013160"/>
    </source>
</evidence>
<keyword evidence="5 10" id="KW-0694">RNA-binding</keyword>
<evidence type="ECO:0000313" key="13">
    <source>
        <dbReference type="EMBL" id="OHA15759.1"/>
    </source>
</evidence>
<dbReference type="EC" id="6.1.1.1" evidence="1 9"/>
<dbReference type="Gene3D" id="3.10.290.10">
    <property type="entry name" value="RNA-binding S4 domain"/>
    <property type="match status" value="1"/>
</dbReference>
<keyword evidence="2 11" id="KW-0436">Ligase</keyword>
<dbReference type="GO" id="GO:0005829">
    <property type="term" value="C:cytosol"/>
    <property type="evidence" value="ECO:0007669"/>
    <property type="project" value="TreeGrafter"/>
</dbReference>
<evidence type="ECO:0000256" key="3">
    <source>
        <dbReference type="ARBA" id="ARBA00022741"/>
    </source>
</evidence>
<dbReference type="InterPro" id="IPR024088">
    <property type="entry name" value="Tyr-tRNA-ligase_bac-type"/>
</dbReference>
<dbReference type="GO" id="GO:0005524">
    <property type="term" value="F:ATP binding"/>
    <property type="evidence" value="ECO:0007669"/>
    <property type="project" value="UniProtKB-KW"/>
</dbReference>
<dbReference type="InterPro" id="IPR054608">
    <property type="entry name" value="SYY-like_C"/>
</dbReference>
<dbReference type="PANTHER" id="PTHR11766:SF1">
    <property type="entry name" value="TYROSINE--TRNA LIGASE"/>
    <property type="match status" value="1"/>
</dbReference>
<evidence type="ECO:0000313" key="14">
    <source>
        <dbReference type="Proteomes" id="UP000178116"/>
    </source>
</evidence>
<evidence type="ECO:0000256" key="4">
    <source>
        <dbReference type="ARBA" id="ARBA00022840"/>
    </source>
</evidence>
<feature type="domain" description="Tyrosine--tRNA ligase SYY-like C-terminal" evidence="12">
    <location>
        <begin position="324"/>
        <end position="382"/>
    </location>
</feature>
<dbReference type="GO" id="GO:0003723">
    <property type="term" value="F:RNA binding"/>
    <property type="evidence" value="ECO:0007669"/>
    <property type="project" value="UniProtKB-KW"/>
</dbReference>
<dbReference type="CDD" id="cd00805">
    <property type="entry name" value="TyrRS_core"/>
    <property type="match status" value="1"/>
</dbReference>
<dbReference type="InterPro" id="IPR002305">
    <property type="entry name" value="aa-tRNA-synth_Ic"/>
</dbReference>
<comment type="catalytic activity">
    <reaction evidence="8">
        <text>tRNA(Tyr) + L-tyrosine + ATP = L-tyrosyl-tRNA(Tyr) + AMP + diphosphate + H(+)</text>
        <dbReference type="Rhea" id="RHEA:10220"/>
        <dbReference type="Rhea" id="RHEA-COMP:9706"/>
        <dbReference type="Rhea" id="RHEA-COMP:9707"/>
        <dbReference type="ChEBI" id="CHEBI:15378"/>
        <dbReference type="ChEBI" id="CHEBI:30616"/>
        <dbReference type="ChEBI" id="CHEBI:33019"/>
        <dbReference type="ChEBI" id="CHEBI:58315"/>
        <dbReference type="ChEBI" id="CHEBI:78442"/>
        <dbReference type="ChEBI" id="CHEBI:78536"/>
        <dbReference type="ChEBI" id="CHEBI:456215"/>
        <dbReference type="EC" id="6.1.1.1"/>
    </reaction>
</comment>
<dbReference type="InterPro" id="IPR014729">
    <property type="entry name" value="Rossmann-like_a/b/a_fold"/>
</dbReference>
<dbReference type="EMBL" id="MHRA01000012">
    <property type="protein sequence ID" value="OHA15759.1"/>
    <property type="molecule type" value="Genomic_DNA"/>
</dbReference>
<dbReference type="PROSITE" id="PS50889">
    <property type="entry name" value="S4"/>
    <property type="match status" value="1"/>
</dbReference>
<keyword evidence="6 11" id="KW-0648">Protein biosynthesis</keyword>
<dbReference type="NCBIfam" id="TIGR00234">
    <property type="entry name" value="tyrS"/>
    <property type="match status" value="1"/>
</dbReference>
<proteinExistence type="inferred from homology"/>
<organism evidence="13 14">
    <name type="scientific">Candidatus Tagabacteria bacterium RIFCSPLOWO2_01_FULL_42_9</name>
    <dbReference type="NCBI Taxonomy" id="1802296"/>
    <lineage>
        <taxon>Bacteria</taxon>
        <taxon>Candidatus Tagaibacteriota</taxon>
    </lineage>
</organism>
<comment type="caution">
    <text evidence="13">The sequence shown here is derived from an EMBL/GenBank/DDBJ whole genome shotgun (WGS) entry which is preliminary data.</text>
</comment>
<dbReference type="PANTHER" id="PTHR11766">
    <property type="entry name" value="TYROSYL-TRNA SYNTHETASE"/>
    <property type="match status" value="1"/>
</dbReference>
<dbReference type="PRINTS" id="PR01040">
    <property type="entry name" value="TRNASYNTHTYR"/>
</dbReference>
<dbReference type="Pfam" id="PF00579">
    <property type="entry name" value="tRNA-synt_1b"/>
    <property type="match status" value="1"/>
</dbReference>
<protein>
    <recommendedName>
        <fullName evidence="1 9">Tyrosine--tRNA ligase</fullName>
        <ecNumber evidence="1 9">6.1.1.1</ecNumber>
    </recommendedName>
</protein>
<evidence type="ECO:0000256" key="11">
    <source>
        <dbReference type="RuleBase" id="RU363036"/>
    </source>
</evidence>
<sequence length="397" mass="44930">MKSQNAEGKIKNLLERNVNGIINKERLSKELKSGRKLRIKLGIDPTGPEIHLGRAIALWKLKEFQDLGHQIVLIIGDFTGLIGDASDKKTGRPMLSEQEIKKNMAGYPKQVGKILDLKKTEFRRNSEWLVKLKIKDIIHLASLFTVHQMIDRRNFKERFKNSQAIGLHEFLYPLLQGYDSVAVGADVEIGGTDQLFNLKAGRKIQEFYKQKPQDIMTLEMVAGLDGQKMSTTSGNIINIADEPNDMYGKIMSVRDELIPEYFLRCANLSQTEINETIKRLKSGTPDYYKAKNNLAFELVKLYHSENAAVKAREYFVKTFQKKEMPKDAPEIKIKKSEELAGILIRAGLVPSKGEFRRLIKNGAVEIGGEKIKDIHYGVSMSVAVKVGKKKFLKIILA</sequence>
<keyword evidence="4 11" id="KW-0067">ATP-binding</keyword>
<name>A0A1G2LY19_9BACT</name>
<dbReference type="GO" id="GO:0004831">
    <property type="term" value="F:tyrosine-tRNA ligase activity"/>
    <property type="evidence" value="ECO:0007669"/>
    <property type="project" value="UniProtKB-UniRule"/>
</dbReference>
<dbReference type="GO" id="GO:0006437">
    <property type="term" value="P:tyrosyl-tRNA aminoacylation"/>
    <property type="evidence" value="ECO:0007669"/>
    <property type="project" value="UniProtKB-UniRule"/>
</dbReference>
<dbReference type="AlphaFoldDB" id="A0A1G2LY19"/>
<dbReference type="Pfam" id="PF22421">
    <property type="entry name" value="SYY_C-terminal"/>
    <property type="match status" value="1"/>
</dbReference>
<reference evidence="13 14" key="1">
    <citation type="journal article" date="2016" name="Nat. Commun.">
        <title>Thousands of microbial genomes shed light on interconnected biogeochemical processes in an aquifer system.</title>
        <authorList>
            <person name="Anantharaman K."/>
            <person name="Brown C.T."/>
            <person name="Hug L.A."/>
            <person name="Sharon I."/>
            <person name="Castelle C.J."/>
            <person name="Probst A.J."/>
            <person name="Thomas B.C."/>
            <person name="Singh A."/>
            <person name="Wilkins M.J."/>
            <person name="Karaoz U."/>
            <person name="Brodie E.L."/>
            <person name="Williams K.H."/>
            <person name="Hubbard S.S."/>
            <person name="Banfield J.F."/>
        </authorList>
    </citation>
    <scope>NUCLEOTIDE SEQUENCE [LARGE SCALE GENOMIC DNA]</scope>
</reference>
<evidence type="ECO:0000256" key="10">
    <source>
        <dbReference type="PROSITE-ProRule" id="PRU00182"/>
    </source>
</evidence>
<dbReference type="SUPFAM" id="SSF55174">
    <property type="entry name" value="Alpha-L RNA-binding motif"/>
    <property type="match status" value="1"/>
</dbReference>
<dbReference type="CDD" id="cd00165">
    <property type="entry name" value="S4"/>
    <property type="match status" value="1"/>
</dbReference>
<evidence type="ECO:0000256" key="8">
    <source>
        <dbReference type="ARBA" id="ARBA00048248"/>
    </source>
</evidence>
<keyword evidence="7 11" id="KW-0030">Aminoacyl-tRNA synthetase</keyword>